<dbReference type="Proteomes" id="UP000192578">
    <property type="component" value="Unassembled WGS sequence"/>
</dbReference>
<dbReference type="FunFam" id="3.20.20.70:FF:000154">
    <property type="entry name" value="Probable nitronate monooxygenase"/>
    <property type="match status" value="1"/>
</dbReference>
<keyword evidence="6" id="KW-0560">Oxidoreductase</keyword>
<evidence type="ECO:0000256" key="5">
    <source>
        <dbReference type="ARBA" id="ARBA00022741"/>
    </source>
</evidence>
<dbReference type="GO" id="GO:0000166">
    <property type="term" value="F:nucleotide binding"/>
    <property type="evidence" value="ECO:0007669"/>
    <property type="project" value="UniProtKB-KW"/>
</dbReference>
<keyword evidence="5" id="KW-0547">Nucleotide-binding</keyword>
<sequence>MWNTILTRSLGIRYPIIQAPMAGGPSTPQLVAAVSNAGGLGSLGCGYLTPDGIRDEIRSTRKLTDKPFAVALFTPGKSDPPSPSIIQEASRLLDPYRKELGLPLSPPSPTKFGEALEEQLQVILEEKPPVFAFTFGVPPEGFLRECRKRGIWTMGTATNAAEVRLMRDSPDPVDFVFAQGCEAGGHRGAHASSIANDTFTALLPLVPQLVKENVPIIAAGGIMDGSQIVAALDLGACGVSMGTAFLLCPESGTSAPYRAALRNEAASAEPVGTAYTRVISGRLARGIRNRFMREMEQFEGRTPGYPYQYYVTQPLRKACVSAGRSDFISMWAGQGVSRIRELPATDLLARLVTEAEQNRMVRPG</sequence>
<dbReference type="InterPro" id="IPR013785">
    <property type="entry name" value="Aldolase_TIM"/>
</dbReference>
<name>A0A1W0WT72_HYPEX</name>
<dbReference type="Pfam" id="PF03060">
    <property type="entry name" value="NMO"/>
    <property type="match status" value="1"/>
</dbReference>
<gene>
    <name evidence="8" type="ORF">BV898_07607</name>
</gene>
<keyword evidence="3" id="KW-0285">Flavoprotein</keyword>
<comment type="similarity">
    <text evidence="2">Belongs to the nitronate monooxygenase family. NMO class I subfamily.</text>
</comment>
<dbReference type="PANTHER" id="PTHR42747:SF3">
    <property type="entry name" value="NITRONATE MONOOXYGENASE-RELATED"/>
    <property type="match status" value="1"/>
</dbReference>
<protein>
    <submittedName>
        <fullName evidence="8">Nitronate monooxygenase</fullName>
    </submittedName>
</protein>
<dbReference type="PANTHER" id="PTHR42747">
    <property type="entry name" value="NITRONATE MONOOXYGENASE-RELATED"/>
    <property type="match status" value="1"/>
</dbReference>
<proteinExistence type="inferred from homology"/>
<dbReference type="CDD" id="cd04730">
    <property type="entry name" value="NPD_like"/>
    <property type="match status" value="1"/>
</dbReference>
<evidence type="ECO:0000256" key="1">
    <source>
        <dbReference type="ARBA" id="ARBA00001917"/>
    </source>
</evidence>
<dbReference type="InterPro" id="IPR004136">
    <property type="entry name" value="NMO"/>
</dbReference>
<keyword evidence="9" id="KW-1185">Reference proteome</keyword>
<comment type="cofactor">
    <cofactor evidence="1">
        <name>FMN</name>
        <dbReference type="ChEBI" id="CHEBI:58210"/>
    </cofactor>
</comment>
<evidence type="ECO:0000256" key="7">
    <source>
        <dbReference type="ARBA" id="ARBA00023033"/>
    </source>
</evidence>
<evidence type="ECO:0000256" key="4">
    <source>
        <dbReference type="ARBA" id="ARBA00022643"/>
    </source>
</evidence>
<evidence type="ECO:0000313" key="9">
    <source>
        <dbReference type="Proteomes" id="UP000192578"/>
    </source>
</evidence>
<accession>A0A1W0WT72</accession>
<dbReference type="GO" id="GO:0018580">
    <property type="term" value="F:nitronate monooxygenase activity"/>
    <property type="evidence" value="ECO:0007669"/>
    <property type="project" value="InterPro"/>
</dbReference>
<comment type="caution">
    <text evidence="8">The sequence shown here is derived from an EMBL/GenBank/DDBJ whole genome shotgun (WGS) entry which is preliminary data.</text>
</comment>
<dbReference type="SUPFAM" id="SSF51412">
    <property type="entry name" value="Inosine monophosphate dehydrogenase (IMPDH)"/>
    <property type="match status" value="1"/>
</dbReference>
<dbReference type="AlphaFoldDB" id="A0A1W0WT72"/>
<keyword evidence="7 8" id="KW-0503">Monooxygenase</keyword>
<evidence type="ECO:0000256" key="3">
    <source>
        <dbReference type="ARBA" id="ARBA00022630"/>
    </source>
</evidence>
<evidence type="ECO:0000256" key="6">
    <source>
        <dbReference type="ARBA" id="ARBA00023002"/>
    </source>
</evidence>
<keyword evidence="4" id="KW-0288">FMN</keyword>
<organism evidence="8 9">
    <name type="scientific">Hypsibius exemplaris</name>
    <name type="common">Freshwater tardigrade</name>
    <dbReference type="NCBI Taxonomy" id="2072580"/>
    <lineage>
        <taxon>Eukaryota</taxon>
        <taxon>Metazoa</taxon>
        <taxon>Ecdysozoa</taxon>
        <taxon>Tardigrada</taxon>
        <taxon>Eutardigrada</taxon>
        <taxon>Parachela</taxon>
        <taxon>Hypsibioidea</taxon>
        <taxon>Hypsibiidae</taxon>
        <taxon>Hypsibius</taxon>
    </lineage>
</organism>
<evidence type="ECO:0000256" key="2">
    <source>
        <dbReference type="ARBA" id="ARBA00009881"/>
    </source>
</evidence>
<dbReference type="OrthoDB" id="10265891at2759"/>
<dbReference type="EMBL" id="MTYJ01000050">
    <property type="protein sequence ID" value="OQV18404.1"/>
    <property type="molecule type" value="Genomic_DNA"/>
</dbReference>
<dbReference type="Gene3D" id="3.20.20.70">
    <property type="entry name" value="Aldolase class I"/>
    <property type="match status" value="1"/>
</dbReference>
<reference evidence="9" key="1">
    <citation type="submission" date="2017-01" db="EMBL/GenBank/DDBJ databases">
        <title>Comparative genomics of anhydrobiosis in the tardigrade Hypsibius dujardini.</title>
        <authorList>
            <person name="Yoshida Y."/>
            <person name="Koutsovoulos G."/>
            <person name="Laetsch D."/>
            <person name="Stevens L."/>
            <person name="Kumar S."/>
            <person name="Horikawa D."/>
            <person name="Ishino K."/>
            <person name="Komine S."/>
            <person name="Tomita M."/>
            <person name="Blaxter M."/>
            <person name="Arakawa K."/>
        </authorList>
    </citation>
    <scope>NUCLEOTIDE SEQUENCE [LARGE SCALE GENOMIC DNA]</scope>
    <source>
        <strain evidence="9">Z151</strain>
    </source>
</reference>
<evidence type="ECO:0000313" key="8">
    <source>
        <dbReference type="EMBL" id="OQV18404.1"/>
    </source>
</evidence>